<gene>
    <name evidence="1" type="ORF">Amon02_000075900</name>
</gene>
<organism evidence="1 2">
    <name type="scientific">Ambrosiozyma monospora</name>
    <name type="common">Yeast</name>
    <name type="synonym">Endomycopsis monosporus</name>
    <dbReference type="NCBI Taxonomy" id="43982"/>
    <lineage>
        <taxon>Eukaryota</taxon>
        <taxon>Fungi</taxon>
        <taxon>Dikarya</taxon>
        <taxon>Ascomycota</taxon>
        <taxon>Saccharomycotina</taxon>
        <taxon>Pichiomycetes</taxon>
        <taxon>Pichiales</taxon>
        <taxon>Pichiaceae</taxon>
        <taxon>Ambrosiozyma</taxon>
    </lineage>
</organism>
<sequence length="76" mass="8934">MLLNHHVVVVKQFTLLYLNLTNFTVNKQGTLRQLFENDEQDEEELEDGITNEDKNFDGFHRQETPQQLAFSITKPI</sequence>
<comment type="caution">
    <text evidence="1">The sequence shown here is derived from an EMBL/GenBank/DDBJ whole genome shotgun (WGS) entry which is preliminary data.</text>
</comment>
<protein>
    <submittedName>
        <fullName evidence="1">Unnamed protein product</fullName>
    </submittedName>
</protein>
<reference evidence="1" key="1">
    <citation type="submission" date="2023-04" db="EMBL/GenBank/DDBJ databases">
        <title>Ambrosiozyma monospora NBRC 10751.</title>
        <authorList>
            <person name="Ichikawa N."/>
            <person name="Sato H."/>
            <person name="Tonouchi N."/>
        </authorList>
    </citation>
    <scope>NUCLEOTIDE SEQUENCE</scope>
    <source>
        <strain evidence="1">NBRC 10751</strain>
    </source>
</reference>
<proteinExistence type="predicted"/>
<keyword evidence="2" id="KW-1185">Reference proteome</keyword>
<evidence type="ECO:0000313" key="2">
    <source>
        <dbReference type="Proteomes" id="UP001165064"/>
    </source>
</evidence>
<evidence type="ECO:0000313" key="1">
    <source>
        <dbReference type="EMBL" id="GME71903.1"/>
    </source>
</evidence>
<dbReference type="EMBL" id="BSXS01000304">
    <property type="protein sequence ID" value="GME71903.1"/>
    <property type="molecule type" value="Genomic_DNA"/>
</dbReference>
<dbReference type="Proteomes" id="UP001165064">
    <property type="component" value="Unassembled WGS sequence"/>
</dbReference>
<name>A0ACB5ST70_AMBMO</name>
<accession>A0ACB5ST70</accession>